<accession>S4NR58</accession>
<protein>
    <submittedName>
        <fullName evidence="1">Uncharacterized protein</fullName>
    </submittedName>
</protein>
<organism evidence="1">
    <name type="scientific">Pararge aegeria</name>
    <name type="common">speckled wood butterfly</name>
    <dbReference type="NCBI Taxonomy" id="116150"/>
    <lineage>
        <taxon>Eukaryota</taxon>
        <taxon>Metazoa</taxon>
        <taxon>Ecdysozoa</taxon>
        <taxon>Arthropoda</taxon>
        <taxon>Hexapoda</taxon>
        <taxon>Insecta</taxon>
        <taxon>Pterygota</taxon>
        <taxon>Neoptera</taxon>
        <taxon>Endopterygota</taxon>
        <taxon>Lepidoptera</taxon>
        <taxon>Glossata</taxon>
        <taxon>Ditrysia</taxon>
        <taxon>Papilionoidea</taxon>
        <taxon>Nymphalidae</taxon>
        <taxon>Satyrinae</taxon>
        <taxon>Satyrini</taxon>
        <taxon>Parargina</taxon>
        <taxon>Pararge</taxon>
    </lineage>
</organism>
<evidence type="ECO:0000313" key="1">
    <source>
        <dbReference type="EMBL" id="JAA79574.1"/>
    </source>
</evidence>
<reference evidence="1" key="1">
    <citation type="journal article" date="2013" name="BMC Genomics">
        <title>Unscrambling butterfly oogenesis.</title>
        <authorList>
            <person name="Carter J.M."/>
            <person name="Baker S.C."/>
            <person name="Pink R."/>
            <person name="Carter D.R."/>
            <person name="Collins A."/>
            <person name="Tomlin J."/>
            <person name="Gibbs M."/>
            <person name="Breuker C.J."/>
        </authorList>
    </citation>
    <scope>NUCLEOTIDE SEQUENCE</scope>
    <source>
        <tissue evidence="1">Ovary</tissue>
    </source>
</reference>
<proteinExistence type="predicted"/>
<name>S4NR58_9NEOP</name>
<dbReference type="AlphaFoldDB" id="S4NR58"/>
<reference evidence="1" key="2">
    <citation type="submission" date="2013-05" db="EMBL/GenBank/DDBJ databases">
        <authorList>
            <person name="Carter J.-M."/>
            <person name="Baker S.C."/>
            <person name="Pink R."/>
            <person name="Carter D.R.F."/>
            <person name="Collins A."/>
            <person name="Tomlin J."/>
            <person name="Gibbs M."/>
            <person name="Breuker C.J."/>
        </authorList>
    </citation>
    <scope>NUCLEOTIDE SEQUENCE</scope>
    <source>
        <tissue evidence="1">Ovary</tissue>
    </source>
</reference>
<sequence length="84" mass="9653">MCKRLNGNACLNLDFTTPNGAAVSRFINKQYVPTIRSNKQSHFRICNINAFKIKNEVNFIISLLQVQEPKLYSFRKFNAKSSIV</sequence>
<dbReference type="EMBL" id="GAIX01012986">
    <property type="protein sequence ID" value="JAA79574.1"/>
    <property type="molecule type" value="Transcribed_RNA"/>
</dbReference>